<dbReference type="AlphaFoldDB" id="A0A2I0I662"/>
<accession>A0A2I0I662</accession>
<sequence length="97" mass="11073">MAVKLAAASVFRERPELERVEAEVHNVGSQGVLVKVKFTREGVLKKYCVLKGRTLDMAFCEWAMPEVCLRILPEVNRHFSPRIDHVPFHVSFHALSN</sequence>
<evidence type="ECO:0000313" key="2">
    <source>
        <dbReference type="Proteomes" id="UP000233551"/>
    </source>
</evidence>
<dbReference type="PANTHER" id="PTHR46067">
    <property type="entry name" value="ACYL-COA N-ACYLTRANSFERASES (NAT) SUPERFAMILY PROTEIN"/>
    <property type="match status" value="1"/>
</dbReference>
<gene>
    <name evidence="1" type="ORF">CRG98_040108</name>
</gene>
<keyword evidence="2" id="KW-1185">Reference proteome</keyword>
<dbReference type="Gene3D" id="3.40.630.30">
    <property type="match status" value="1"/>
</dbReference>
<dbReference type="InterPro" id="IPR016181">
    <property type="entry name" value="Acyl_CoA_acyltransferase"/>
</dbReference>
<dbReference type="SUPFAM" id="SSF55729">
    <property type="entry name" value="Acyl-CoA N-acyltransferases (Nat)"/>
    <property type="match status" value="1"/>
</dbReference>
<dbReference type="STRING" id="22663.A0A2I0I662"/>
<dbReference type="EMBL" id="PGOL01003808">
    <property type="protein sequence ID" value="PKI39499.1"/>
    <property type="molecule type" value="Genomic_DNA"/>
</dbReference>
<dbReference type="PANTHER" id="PTHR46067:SF27">
    <property type="entry name" value="ACYL-COA N-ACYLTRANSFERASES (NAT) SUPERFAMILY PROTEIN"/>
    <property type="match status" value="1"/>
</dbReference>
<organism evidence="1 2">
    <name type="scientific">Punica granatum</name>
    <name type="common">Pomegranate</name>
    <dbReference type="NCBI Taxonomy" id="22663"/>
    <lineage>
        <taxon>Eukaryota</taxon>
        <taxon>Viridiplantae</taxon>
        <taxon>Streptophyta</taxon>
        <taxon>Embryophyta</taxon>
        <taxon>Tracheophyta</taxon>
        <taxon>Spermatophyta</taxon>
        <taxon>Magnoliopsida</taxon>
        <taxon>eudicotyledons</taxon>
        <taxon>Gunneridae</taxon>
        <taxon>Pentapetalae</taxon>
        <taxon>rosids</taxon>
        <taxon>malvids</taxon>
        <taxon>Myrtales</taxon>
        <taxon>Lythraceae</taxon>
        <taxon>Punica</taxon>
    </lineage>
</organism>
<comment type="caution">
    <text evidence="1">The sequence shown here is derived from an EMBL/GenBank/DDBJ whole genome shotgun (WGS) entry which is preliminary data.</text>
</comment>
<proteinExistence type="predicted"/>
<reference evidence="1 2" key="1">
    <citation type="submission" date="2017-11" db="EMBL/GenBank/DDBJ databases">
        <title>De-novo sequencing of pomegranate (Punica granatum L.) genome.</title>
        <authorList>
            <person name="Akparov Z."/>
            <person name="Amiraslanov A."/>
            <person name="Hajiyeva S."/>
            <person name="Abbasov M."/>
            <person name="Kaur K."/>
            <person name="Hamwieh A."/>
            <person name="Solovyev V."/>
            <person name="Salamov A."/>
            <person name="Braich B."/>
            <person name="Kosarev P."/>
            <person name="Mahmoud A."/>
            <person name="Hajiyev E."/>
            <person name="Babayeva S."/>
            <person name="Izzatullayeva V."/>
            <person name="Mammadov A."/>
            <person name="Mammadov A."/>
            <person name="Sharifova S."/>
            <person name="Ojaghi J."/>
            <person name="Eynullazada K."/>
            <person name="Bayramov B."/>
            <person name="Abdulazimova A."/>
            <person name="Shahmuradov I."/>
        </authorList>
    </citation>
    <scope>NUCLEOTIDE SEQUENCE [LARGE SCALE GENOMIC DNA]</scope>
    <source>
        <strain evidence="2">cv. AG2017</strain>
        <tissue evidence="1">Leaf</tissue>
    </source>
</reference>
<evidence type="ECO:0000313" key="1">
    <source>
        <dbReference type="EMBL" id="PKI39499.1"/>
    </source>
</evidence>
<dbReference type="Proteomes" id="UP000233551">
    <property type="component" value="Unassembled WGS sequence"/>
</dbReference>
<protein>
    <submittedName>
        <fullName evidence="1">Uncharacterized protein</fullName>
    </submittedName>
</protein>
<name>A0A2I0I662_PUNGR</name>